<evidence type="ECO:0000313" key="9">
    <source>
        <dbReference type="EMBL" id="VFK34095.1"/>
    </source>
</evidence>
<comment type="pathway">
    <text evidence="1">Cofactor biosynthesis; (R)-pantothenate biosynthesis; (R)-pantoate from 3-methyl-2-oxobutanoate: step 2/2.</text>
</comment>
<dbReference type="EMBL" id="CAADGH010000072">
    <property type="protein sequence ID" value="VFK76736.1"/>
    <property type="molecule type" value="Genomic_DNA"/>
</dbReference>
<keyword evidence="4" id="KW-0560">Oxidoreductase</keyword>
<dbReference type="EMBL" id="CAADFQ010000061">
    <property type="protein sequence ID" value="VFK34095.1"/>
    <property type="molecule type" value="Genomic_DNA"/>
</dbReference>
<evidence type="ECO:0000259" key="6">
    <source>
        <dbReference type="Pfam" id="PF02317"/>
    </source>
</evidence>
<dbReference type="Pfam" id="PF02317">
    <property type="entry name" value="Octopine_DH"/>
    <property type="match status" value="1"/>
</dbReference>
<evidence type="ECO:0000259" key="7">
    <source>
        <dbReference type="Pfam" id="PF02558"/>
    </source>
</evidence>
<dbReference type="PANTHER" id="PTHR38015">
    <property type="entry name" value="BLR6086 PROTEIN"/>
    <property type="match status" value="1"/>
</dbReference>
<dbReference type="InterPro" id="IPR003421">
    <property type="entry name" value="Opine_DH"/>
</dbReference>
<keyword evidence="3" id="KW-0566">Pantothenate biosynthesis</keyword>
<evidence type="ECO:0000256" key="1">
    <source>
        <dbReference type="ARBA" id="ARBA00004994"/>
    </source>
</evidence>
<dbReference type="SUPFAM" id="SSF48179">
    <property type="entry name" value="6-phosphogluconate dehydrogenase C-terminal domain-like"/>
    <property type="match status" value="1"/>
</dbReference>
<evidence type="ECO:0000256" key="4">
    <source>
        <dbReference type="ARBA" id="ARBA00023002"/>
    </source>
</evidence>
<evidence type="ECO:0000256" key="2">
    <source>
        <dbReference type="ARBA" id="ARBA00019465"/>
    </source>
</evidence>
<dbReference type="Pfam" id="PF02558">
    <property type="entry name" value="ApbA"/>
    <property type="match status" value="1"/>
</dbReference>
<dbReference type="Gene3D" id="3.40.50.720">
    <property type="entry name" value="NAD(P)-binding Rossmann-like Domain"/>
    <property type="match status" value="1"/>
</dbReference>
<evidence type="ECO:0000256" key="5">
    <source>
        <dbReference type="ARBA" id="ARBA00048793"/>
    </source>
</evidence>
<accession>A0A450XXW6</accession>
<gene>
    <name evidence="8" type="ORF">BECKMB1821G_GA0114241_100720</name>
    <name evidence="10" type="ORF">BECKMB1821H_GA0114242_10721</name>
    <name evidence="9" type="ORF">BECKMB1821I_GA0114274_10611</name>
</gene>
<dbReference type="PANTHER" id="PTHR38015:SF1">
    <property type="entry name" value="OPINE DEHYDROGENASE DOMAIN-CONTAINING PROTEIN"/>
    <property type="match status" value="1"/>
</dbReference>
<protein>
    <recommendedName>
        <fullName evidence="2">2-dehydropantoate 2-reductase</fullName>
    </recommendedName>
</protein>
<evidence type="ECO:0000313" key="10">
    <source>
        <dbReference type="EMBL" id="VFK76736.1"/>
    </source>
</evidence>
<comment type="catalytic activity">
    <reaction evidence="5">
        <text>(R)-pantoate + NADP(+) = 2-dehydropantoate + NADPH + H(+)</text>
        <dbReference type="Rhea" id="RHEA:16233"/>
        <dbReference type="ChEBI" id="CHEBI:11561"/>
        <dbReference type="ChEBI" id="CHEBI:15378"/>
        <dbReference type="ChEBI" id="CHEBI:15980"/>
        <dbReference type="ChEBI" id="CHEBI:57783"/>
        <dbReference type="ChEBI" id="CHEBI:58349"/>
        <dbReference type="EC" id="1.1.1.169"/>
    </reaction>
</comment>
<dbReference type="SUPFAM" id="SSF51735">
    <property type="entry name" value="NAD(P)-binding Rossmann-fold domains"/>
    <property type="match status" value="1"/>
</dbReference>
<dbReference type="Gene3D" id="1.10.1040.10">
    <property type="entry name" value="N-(1-d-carboxylethyl)-l-norvaline Dehydrogenase, domain 2"/>
    <property type="match status" value="1"/>
</dbReference>
<evidence type="ECO:0000313" key="8">
    <source>
        <dbReference type="EMBL" id="VFK24077.1"/>
    </source>
</evidence>
<dbReference type="AlphaFoldDB" id="A0A450XXW6"/>
<name>A0A450XXW6_9GAMM</name>
<evidence type="ECO:0000256" key="3">
    <source>
        <dbReference type="ARBA" id="ARBA00022655"/>
    </source>
</evidence>
<dbReference type="EMBL" id="CAADFO010000007">
    <property type="protein sequence ID" value="VFK24077.1"/>
    <property type="molecule type" value="Genomic_DNA"/>
</dbReference>
<dbReference type="GO" id="GO:0050661">
    <property type="term" value="F:NADP binding"/>
    <property type="evidence" value="ECO:0007669"/>
    <property type="project" value="InterPro"/>
</dbReference>
<feature type="domain" description="Ketopantoate reductase N-terminal" evidence="7">
    <location>
        <begin position="7"/>
        <end position="106"/>
    </location>
</feature>
<dbReference type="InterPro" id="IPR008927">
    <property type="entry name" value="6-PGluconate_DH-like_C_sf"/>
</dbReference>
<dbReference type="GO" id="GO:0016491">
    <property type="term" value="F:oxidoreductase activity"/>
    <property type="evidence" value="ECO:0007669"/>
    <property type="project" value="UniProtKB-KW"/>
</dbReference>
<proteinExistence type="predicted"/>
<dbReference type="InterPro" id="IPR036291">
    <property type="entry name" value="NAD(P)-bd_dom_sf"/>
</dbReference>
<organism evidence="9">
    <name type="scientific">Candidatus Kentrum sp. MB</name>
    <dbReference type="NCBI Taxonomy" id="2138164"/>
    <lineage>
        <taxon>Bacteria</taxon>
        <taxon>Pseudomonadati</taxon>
        <taxon>Pseudomonadota</taxon>
        <taxon>Gammaproteobacteria</taxon>
        <taxon>Candidatus Kentrum</taxon>
    </lineage>
</organism>
<reference evidence="9" key="1">
    <citation type="submission" date="2019-02" db="EMBL/GenBank/DDBJ databases">
        <authorList>
            <person name="Gruber-Vodicka R. H."/>
            <person name="Seah K. B. B."/>
        </authorList>
    </citation>
    <scope>NUCLEOTIDE SEQUENCE</scope>
    <source>
        <strain evidence="8">BECK_BZ197</strain>
        <strain evidence="10">BECK_BZ198</strain>
        <strain evidence="9">BECK_BZ199</strain>
    </source>
</reference>
<sequence length="372" mass="41475">MTKPKFAFFGMGNLGLAHAGHMALHGYDVSLCNRTGAKLQLLIENNNEIRLGGILAEKARLTLVTASYEEAIAGRDVIVICTAAPGHKYTVTQLLPFLRPHHHIVLHPGYMLGAVEIHQLLTKHQLDRIPISEIESSLFTCRYDGSVVHIKAMKKHLGFATLPGHRNRESLSLFHPLYSQYLRPYSNVMETGMLNLNFINHPPIALLNAAVIDTGKRFLYYREGVTEHVANLIEATDNERIAICHALGIQTVSAHEWQQRHYPGLIGDDSTLCSTLKTNAAYHGVYSPDKLYSRFIWEDIPYGIIPVISIGSAIGVKTPSMDAIYGLCKAMFHADWSREARTLDNLGLRGLNGRQLLRFMVIGNTQSIDSQE</sequence>
<feature type="domain" description="Opine dehydrogenase" evidence="6">
    <location>
        <begin position="185"/>
        <end position="331"/>
    </location>
</feature>
<dbReference type="InterPro" id="IPR013332">
    <property type="entry name" value="KPR_N"/>
</dbReference>
<dbReference type="InterPro" id="IPR013328">
    <property type="entry name" value="6PGD_dom2"/>
</dbReference>
<dbReference type="InterPro" id="IPR051729">
    <property type="entry name" value="Opine/Lysopine_DH"/>
</dbReference>
<dbReference type="GO" id="GO:0015940">
    <property type="term" value="P:pantothenate biosynthetic process"/>
    <property type="evidence" value="ECO:0007669"/>
    <property type="project" value="UniProtKB-UniPathway"/>
</dbReference>
<dbReference type="UniPathway" id="UPA00028">
    <property type="reaction ID" value="UER00004"/>
</dbReference>